<dbReference type="InterPro" id="IPR009902">
    <property type="entry name" value="DUF1442"/>
</dbReference>
<evidence type="ECO:0000313" key="2">
    <source>
        <dbReference type="RefSeq" id="XP_021842087.2"/>
    </source>
</evidence>
<name>A0A9R0I416_SPIOL</name>
<gene>
    <name evidence="2" type="primary">LOC110782277</name>
</gene>
<dbReference type="Proteomes" id="UP000813463">
    <property type="component" value="Chromosome 3"/>
</dbReference>
<dbReference type="KEGG" id="soe:110782277"/>
<reference evidence="1" key="1">
    <citation type="journal article" date="2021" name="Nat. Commun.">
        <title>Genomic analyses provide insights into spinach domestication and the genetic basis of agronomic traits.</title>
        <authorList>
            <person name="Cai X."/>
            <person name="Sun X."/>
            <person name="Xu C."/>
            <person name="Sun H."/>
            <person name="Wang X."/>
            <person name="Ge C."/>
            <person name="Zhang Z."/>
            <person name="Wang Q."/>
            <person name="Fei Z."/>
            <person name="Jiao C."/>
            <person name="Wang Q."/>
        </authorList>
    </citation>
    <scope>NUCLEOTIDE SEQUENCE [LARGE SCALE GENOMIC DNA]</scope>
    <source>
        <strain evidence="1">cv. Varoflay</strain>
    </source>
</reference>
<dbReference type="InterPro" id="IPR029063">
    <property type="entry name" value="SAM-dependent_MTases_sf"/>
</dbReference>
<dbReference type="Gene3D" id="3.40.50.150">
    <property type="entry name" value="Vaccinia Virus protein VP39"/>
    <property type="match status" value="1"/>
</dbReference>
<dbReference type="GeneID" id="110782277"/>
<reference evidence="2" key="2">
    <citation type="submission" date="2025-08" db="UniProtKB">
        <authorList>
            <consortium name="RefSeq"/>
        </authorList>
    </citation>
    <scope>IDENTIFICATION</scope>
    <source>
        <tissue evidence="2">Leaf</tissue>
    </source>
</reference>
<dbReference type="Pfam" id="PF07279">
    <property type="entry name" value="DUF1442"/>
    <property type="match status" value="1"/>
</dbReference>
<organism evidence="1 2">
    <name type="scientific">Spinacia oleracea</name>
    <name type="common">Spinach</name>
    <dbReference type="NCBI Taxonomy" id="3562"/>
    <lineage>
        <taxon>Eukaryota</taxon>
        <taxon>Viridiplantae</taxon>
        <taxon>Streptophyta</taxon>
        <taxon>Embryophyta</taxon>
        <taxon>Tracheophyta</taxon>
        <taxon>Spermatophyta</taxon>
        <taxon>Magnoliopsida</taxon>
        <taxon>eudicotyledons</taxon>
        <taxon>Gunneridae</taxon>
        <taxon>Pentapetalae</taxon>
        <taxon>Caryophyllales</taxon>
        <taxon>Chenopodiaceae</taxon>
        <taxon>Chenopodioideae</taxon>
        <taxon>Anserineae</taxon>
        <taxon>Spinacia</taxon>
    </lineage>
</organism>
<dbReference type="PANTHER" id="PTHR33593:SF3">
    <property type="entry name" value="DUF1442 FAMILY PROTEIN"/>
    <property type="match status" value="1"/>
</dbReference>
<keyword evidence="1" id="KW-1185">Reference proteome</keyword>
<dbReference type="PANTHER" id="PTHR33593">
    <property type="entry name" value="DUF1442 FAMILY PROTEIN"/>
    <property type="match status" value="1"/>
</dbReference>
<sequence length="226" mass="24729">MACNWSPENATKAYIRTLKMETKETEPNAAEFISALAAGNNAQVMVAACAQKMVTPNLLALVSAAHQTGGHVTCIVPGREELQSSKRALKSDSKYVNFVIGDAGQLLLNEYKDADFFLVDCNLKNYEGIMRGMHAMRREKNGVILGCNAFCKGSTWQWSGLRTHLLPIGDGLLVTRFGGENGRDVRAGSKGVIKKSNWIVKVDKCTGEEHVFRVRSPRKLEIAAGL</sequence>
<protein>
    <submittedName>
        <fullName evidence="2">Uncharacterized protein</fullName>
    </submittedName>
</protein>
<evidence type="ECO:0000313" key="1">
    <source>
        <dbReference type="Proteomes" id="UP000813463"/>
    </source>
</evidence>
<accession>A0A9R0I416</accession>
<dbReference type="AlphaFoldDB" id="A0A9R0I416"/>
<proteinExistence type="predicted"/>
<dbReference type="RefSeq" id="XP_021842087.2">
    <property type="nucleotide sequence ID" value="XM_021986395.2"/>
</dbReference>